<dbReference type="RefSeq" id="WP_095686032.1">
    <property type="nucleotide sequence ID" value="NZ_CP016776.1"/>
</dbReference>
<dbReference type="PRINTS" id="PR00081">
    <property type="entry name" value="GDHRDH"/>
</dbReference>
<dbReference type="KEGG" id="pvn:A7sIIA15_04755"/>
<dbReference type="SUPFAM" id="SSF51735">
    <property type="entry name" value="NAD(P)-binding Rossmann-fold domains"/>
    <property type="match status" value="1"/>
</dbReference>
<dbReference type="InterPro" id="IPR051468">
    <property type="entry name" value="Fungal_SecMetab_SDRs"/>
</dbReference>
<sequence>MTNFKGKRILITGASRGVGFEASKLFLKAGAHVIGTGRDETRLKATTTILQQLGDFTPLLADFDDAQAPAAVAQAVKAQWDSLDMLLNNAAVQTYKSDWMEEGLQLLNDQWRCNVFAQHELIFRLQDLLKAGSEPRIVNVSSGAGSLQALKESPDMPTYRLTKYALGGMTILWAGLLKGQVAVNALDPGWLKTDLGGPGAPGEPSDGGERMWEICSLDWSETGKFWHGNQEIDF</sequence>
<dbReference type="GO" id="GO:0019748">
    <property type="term" value="P:secondary metabolic process"/>
    <property type="evidence" value="ECO:0007669"/>
    <property type="project" value="TreeGrafter"/>
</dbReference>
<evidence type="ECO:0000313" key="1">
    <source>
        <dbReference type="EMBL" id="ASY20170.1"/>
    </source>
</evidence>
<dbReference type="PANTHER" id="PTHR43544:SF32">
    <property type="entry name" value="CHAIN DEHYDROGENASE, PUTATIVE (AFU_ORTHOLOGUE AFUA_5G01530)-RELATED"/>
    <property type="match status" value="1"/>
</dbReference>
<accession>A0A249KTN8</accession>
<protein>
    <submittedName>
        <fullName evidence="1">Classical SDR family protein</fullName>
    </submittedName>
</protein>
<dbReference type="InterPro" id="IPR002347">
    <property type="entry name" value="SDR_fam"/>
</dbReference>
<proteinExistence type="predicted"/>
<name>A0A249KTN8_9ACTN</name>
<organism evidence="1 2">
    <name type="scientific">Candidatus Planktophila vernalis</name>
    <dbReference type="NCBI Taxonomy" id="1884907"/>
    <lineage>
        <taxon>Bacteria</taxon>
        <taxon>Bacillati</taxon>
        <taxon>Actinomycetota</taxon>
        <taxon>Actinomycetes</taxon>
        <taxon>Candidatus Nanopelagicales</taxon>
        <taxon>Candidatus Nanopelagicaceae</taxon>
        <taxon>Candidatus Planktophila</taxon>
    </lineage>
</organism>
<dbReference type="Pfam" id="PF00106">
    <property type="entry name" value="adh_short"/>
    <property type="match status" value="1"/>
</dbReference>
<dbReference type="GO" id="GO:0016491">
    <property type="term" value="F:oxidoreductase activity"/>
    <property type="evidence" value="ECO:0007669"/>
    <property type="project" value="TreeGrafter"/>
</dbReference>
<dbReference type="AlphaFoldDB" id="A0A249KTN8"/>
<dbReference type="PANTHER" id="PTHR43544">
    <property type="entry name" value="SHORT-CHAIN DEHYDROGENASE/REDUCTASE"/>
    <property type="match status" value="1"/>
</dbReference>
<dbReference type="OrthoDB" id="9781117at2"/>
<dbReference type="GO" id="GO:0005737">
    <property type="term" value="C:cytoplasm"/>
    <property type="evidence" value="ECO:0007669"/>
    <property type="project" value="TreeGrafter"/>
</dbReference>
<dbReference type="Gene3D" id="3.40.50.720">
    <property type="entry name" value="NAD(P)-binding Rossmann-like Domain"/>
    <property type="match status" value="1"/>
</dbReference>
<dbReference type="EMBL" id="CP016776">
    <property type="protein sequence ID" value="ASY20170.1"/>
    <property type="molecule type" value="Genomic_DNA"/>
</dbReference>
<dbReference type="Proteomes" id="UP000217186">
    <property type="component" value="Chromosome"/>
</dbReference>
<evidence type="ECO:0000313" key="2">
    <source>
        <dbReference type="Proteomes" id="UP000217186"/>
    </source>
</evidence>
<keyword evidence="2" id="KW-1185">Reference proteome</keyword>
<dbReference type="InterPro" id="IPR036291">
    <property type="entry name" value="NAD(P)-bd_dom_sf"/>
</dbReference>
<reference evidence="1 2" key="1">
    <citation type="submission" date="2016-07" db="EMBL/GenBank/DDBJ databases">
        <title>High microdiversification within the ubiquitous acI lineage of Actinobacteria.</title>
        <authorList>
            <person name="Neuenschwander S.M."/>
            <person name="Salcher M."/>
            <person name="Ghai R."/>
            <person name="Pernthaler J."/>
        </authorList>
    </citation>
    <scope>NUCLEOTIDE SEQUENCE [LARGE SCALE GENOMIC DNA]</scope>
    <source>
        <strain evidence="1">MMS-IIA-15</strain>
    </source>
</reference>
<gene>
    <name evidence="1" type="ORF">A7sIIA15_04755</name>
</gene>